<proteinExistence type="predicted"/>
<evidence type="ECO:0000313" key="3">
    <source>
        <dbReference type="Proteomes" id="UP000492821"/>
    </source>
</evidence>
<feature type="domain" description="Ground-like" evidence="2">
    <location>
        <begin position="80"/>
        <end position="148"/>
    </location>
</feature>
<keyword evidence="1" id="KW-0732">Signal</keyword>
<dbReference type="WBParaSite" id="Pan_g19137.t1">
    <property type="protein sequence ID" value="Pan_g19137.t1"/>
    <property type="gene ID" value="Pan_g19137"/>
</dbReference>
<reference evidence="3" key="1">
    <citation type="journal article" date="2013" name="Genetics">
        <title>The draft genome and transcriptome of Panagrellus redivivus are shaped by the harsh demands of a free-living lifestyle.</title>
        <authorList>
            <person name="Srinivasan J."/>
            <person name="Dillman A.R."/>
            <person name="Macchietto M.G."/>
            <person name="Heikkinen L."/>
            <person name="Lakso M."/>
            <person name="Fracchia K.M."/>
            <person name="Antoshechkin I."/>
            <person name="Mortazavi A."/>
            <person name="Wong G."/>
            <person name="Sternberg P.W."/>
        </authorList>
    </citation>
    <scope>NUCLEOTIDE SEQUENCE [LARGE SCALE GENOMIC DNA]</scope>
    <source>
        <strain evidence="3">MT8872</strain>
    </source>
</reference>
<evidence type="ECO:0000313" key="4">
    <source>
        <dbReference type="WBParaSite" id="Pan_g19137.t1"/>
    </source>
</evidence>
<protein>
    <submittedName>
        <fullName evidence="4">Ground-like domain-containing protein</fullName>
    </submittedName>
</protein>
<keyword evidence="3" id="KW-1185">Reference proteome</keyword>
<evidence type="ECO:0000256" key="1">
    <source>
        <dbReference type="SAM" id="SignalP"/>
    </source>
</evidence>
<dbReference type="Proteomes" id="UP000492821">
    <property type="component" value="Unassembled WGS sequence"/>
</dbReference>
<reference evidence="4" key="2">
    <citation type="submission" date="2020-10" db="UniProtKB">
        <authorList>
            <consortium name="WormBaseParasite"/>
        </authorList>
    </citation>
    <scope>IDENTIFICATION</scope>
</reference>
<feature type="signal peptide" evidence="1">
    <location>
        <begin position="1"/>
        <end position="21"/>
    </location>
</feature>
<feature type="chain" id="PRO_5028809561" evidence="1">
    <location>
        <begin position="22"/>
        <end position="151"/>
    </location>
</feature>
<dbReference type="Pfam" id="PF04155">
    <property type="entry name" value="Ground-like"/>
    <property type="match status" value="1"/>
</dbReference>
<evidence type="ECO:0000259" key="2">
    <source>
        <dbReference type="Pfam" id="PF04155"/>
    </source>
</evidence>
<name>A0A7E4VCD3_PANRE</name>
<sequence>MQPSAAFALAMSIAALHVVCSQVQNFDDSEVQFLDDDVQMMDPVMDYRSQNLTNTVPLDSWPPSRRRIRFSKKKPKLEAKCNSDELRRIIKENIDHSPSTAKRLIYHAALETMKVHLNVICSRCSFSFLIRTTLFCQDHARDITCFAYRDE</sequence>
<dbReference type="InterPro" id="IPR007284">
    <property type="entry name" value="Ground-like_dom"/>
</dbReference>
<dbReference type="AlphaFoldDB" id="A0A7E4VCD3"/>
<organism evidence="3 4">
    <name type="scientific">Panagrellus redivivus</name>
    <name type="common">Microworm</name>
    <dbReference type="NCBI Taxonomy" id="6233"/>
    <lineage>
        <taxon>Eukaryota</taxon>
        <taxon>Metazoa</taxon>
        <taxon>Ecdysozoa</taxon>
        <taxon>Nematoda</taxon>
        <taxon>Chromadorea</taxon>
        <taxon>Rhabditida</taxon>
        <taxon>Tylenchina</taxon>
        <taxon>Panagrolaimomorpha</taxon>
        <taxon>Panagrolaimoidea</taxon>
        <taxon>Panagrolaimidae</taxon>
        <taxon>Panagrellus</taxon>
    </lineage>
</organism>
<accession>A0A7E4VCD3</accession>